<dbReference type="GO" id="GO:0030424">
    <property type="term" value="C:axon"/>
    <property type="evidence" value="ECO:0007669"/>
    <property type="project" value="TreeGrafter"/>
</dbReference>
<comment type="subcellular location">
    <subcellularLocation>
        <location evidence="1 8">Cell membrane</location>
        <topology evidence="1 8">Multi-pass membrane protein</topology>
    </subcellularLocation>
</comment>
<keyword evidence="7 8" id="KW-0807">Transducer</keyword>
<keyword evidence="4 8" id="KW-1133">Transmembrane helix</keyword>
<sequence length="423" mass="48752">MDILESVSILQIIYQIGSLSPWLVDRSTWSLKRCRLLEVYTCLVILVSTALLLYGLFADDVLIKVNAHEIGETVDLIQLVGIRVSHIVSITEALVRKQEQKRFYDQLKEIDGIFEKRLNVNVNNGKFRRLTITRGVLMLCVYIVSEGFILTTHMISTEKESFYTYWIFYMMPLLICGLRYFQMFTAVQMIKRRFDKLILVLNEINLIKPDVTPVDTVKNDIFYKTMEPVKSVAHSTFTLLELSLQKQNKRHNVENPDMKRLLIIRDLYNRLYLMTGILNRFFGISMLVNLGNDFISITSNCYWIFINFKNFAATTQDFLQIAGSAVWSVPHLLNVLILAILCERTVQSTTSIALGLHRINIDTMNDNHNSVIQQFSLQLLHQKMAITAAGFFNIDCSLLYTIVGSTTTYLIILIQFHLSETES</sequence>
<feature type="transmembrane region" description="Helical" evidence="8">
    <location>
        <begin position="318"/>
        <end position="341"/>
    </location>
</feature>
<dbReference type="GO" id="GO:0043025">
    <property type="term" value="C:neuronal cell body"/>
    <property type="evidence" value="ECO:0007669"/>
    <property type="project" value="TreeGrafter"/>
</dbReference>
<dbReference type="OrthoDB" id="6478931at2759"/>
<feature type="transmembrane region" description="Helical" evidence="8">
    <location>
        <begin position="136"/>
        <end position="156"/>
    </location>
</feature>
<comment type="similarity">
    <text evidence="8">Belongs to the insect chemoreceptor superfamily. Gustatory receptor (GR) family.</text>
</comment>
<dbReference type="VEuPathDB" id="VectorBase:SCAU007363"/>
<dbReference type="GO" id="GO:0008049">
    <property type="term" value="P:male courtship behavior"/>
    <property type="evidence" value="ECO:0007669"/>
    <property type="project" value="TreeGrafter"/>
</dbReference>
<comment type="function">
    <text evidence="8">Gustatory receptor which mediates acceptance or avoidance behavior, depending on its substrates.</text>
</comment>
<dbReference type="GO" id="GO:0030425">
    <property type="term" value="C:dendrite"/>
    <property type="evidence" value="ECO:0007669"/>
    <property type="project" value="TreeGrafter"/>
</dbReference>
<dbReference type="KEGG" id="scac:106092810"/>
<keyword evidence="6 8" id="KW-0675">Receptor</keyword>
<comment type="caution">
    <text evidence="8">Lacks conserved residue(s) required for the propagation of feature annotation.</text>
</comment>
<reference evidence="9" key="1">
    <citation type="submission" date="2020-05" db="UniProtKB">
        <authorList>
            <consortium name="EnsemblMetazoa"/>
        </authorList>
    </citation>
    <scope>IDENTIFICATION</scope>
    <source>
        <strain evidence="9">USDA</strain>
    </source>
</reference>
<keyword evidence="10" id="KW-1185">Reference proteome</keyword>
<dbReference type="PANTHER" id="PTHR21143">
    <property type="entry name" value="INVERTEBRATE GUSTATORY RECEPTOR"/>
    <property type="match status" value="1"/>
</dbReference>
<dbReference type="GO" id="GO:0005886">
    <property type="term" value="C:plasma membrane"/>
    <property type="evidence" value="ECO:0007669"/>
    <property type="project" value="UniProtKB-SubCell"/>
</dbReference>
<name>A0A1I8PEG2_STOCA</name>
<dbReference type="Proteomes" id="UP000095300">
    <property type="component" value="Unassembled WGS sequence"/>
</dbReference>
<evidence type="ECO:0000313" key="10">
    <source>
        <dbReference type="Proteomes" id="UP000095300"/>
    </source>
</evidence>
<evidence type="ECO:0000256" key="6">
    <source>
        <dbReference type="ARBA" id="ARBA00023170"/>
    </source>
</evidence>
<evidence type="ECO:0000256" key="7">
    <source>
        <dbReference type="ARBA" id="ARBA00023224"/>
    </source>
</evidence>
<dbReference type="GO" id="GO:0007165">
    <property type="term" value="P:signal transduction"/>
    <property type="evidence" value="ECO:0007669"/>
    <property type="project" value="UniProtKB-KW"/>
</dbReference>
<keyword evidence="2 8" id="KW-1003">Cell membrane</keyword>
<keyword evidence="5 8" id="KW-0472">Membrane</keyword>
<dbReference type="AlphaFoldDB" id="A0A1I8PEG2"/>
<evidence type="ECO:0000256" key="1">
    <source>
        <dbReference type="ARBA" id="ARBA00004651"/>
    </source>
</evidence>
<keyword evidence="3 8" id="KW-0812">Transmembrane</keyword>
<evidence type="ECO:0000256" key="5">
    <source>
        <dbReference type="ARBA" id="ARBA00023136"/>
    </source>
</evidence>
<feature type="transmembrane region" description="Helical" evidence="8">
    <location>
        <begin position="398"/>
        <end position="418"/>
    </location>
</feature>
<dbReference type="PANTHER" id="PTHR21143:SF104">
    <property type="entry name" value="GUSTATORY RECEPTOR 8A-RELATED"/>
    <property type="match status" value="1"/>
</dbReference>
<protein>
    <recommendedName>
        <fullName evidence="8">Gustatory receptor</fullName>
    </recommendedName>
</protein>
<dbReference type="EnsemblMetazoa" id="SCAU007363-RA">
    <property type="protein sequence ID" value="SCAU007363-PA"/>
    <property type="gene ID" value="SCAU007363"/>
</dbReference>
<dbReference type="STRING" id="35570.A0A1I8PEG2"/>
<evidence type="ECO:0000256" key="3">
    <source>
        <dbReference type="ARBA" id="ARBA00022692"/>
    </source>
</evidence>
<dbReference type="InterPro" id="IPR013604">
    <property type="entry name" value="7TM_chemorcpt"/>
</dbReference>
<dbReference type="Pfam" id="PF08395">
    <property type="entry name" value="7tm_7"/>
    <property type="match status" value="1"/>
</dbReference>
<evidence type="ECO:0000256" key="4">
    <source>
        <dbReference type="ARBA" id="ARBA00022989"/>
    </source>
</evidence>
<organism evidence="9 10">
    <name type="scientific">Stomoxys calcitrans</name>
    <name type="common">Stable fly</name>
    <name type="synonym">Conops calcitrans</name>
    <dbReference type="NCBI Taxonomy" id="35570"/>
    <lineage>
        <taxon>Eukaryota</taxon>
        <taxon>Metazoa</taxon>
        <taxon>Ecdysozoa</taxon>
        <taxon>Arthropoda</taxon>
        <taxon>Hexapoda</taxon>
        <taxon>Insecta</taxon>
        <taxon>Pterygota</taxon>
        <taxon>Neoptera</taxon>
        <taxon>Endopterygota</taxon>
        <taxon>Diptera</taxon>
        <taxon>Brachycera</taxon>
        <taxon>Muscomorpha</taxon>
        <taxon>Muscoidea</taxon>
        <taxon>Muscidae</taxon>
        <taxon>Stomoxys</taxon>
    </lineage>
</organism>
<evidence type="ECO:0000313" key="9">
    <source>
        <dbReference type="EnsemblMetazoa" id="SCAU007363-PA"/>
    </source>
</evidence>
<feature type="transmembrane region" description="Helical" evidence="8">
    <location>
        <begin position="267"/>
        <end position="288"/>
    </location>
</feature>
<gene>
    <name evidence="9" type="primary">106092810</name>
</gene>
<feature type="transmembrane region" description="Helical" evidence="8">
    <location>
        <begin position="36"/>
        <end position="56"/>
    </location>
</feature>
<proteinExistence type="inferred from homology"/>
<evidence type="ECO:0000256" key="2">
    <source>
        <dbReference type="ARBA" id="ARBA00022475"/>
    </source>
</evidence>
<dbReference type="GO" id="GO:0050909">
    <property type="term" value="P:sensory perception of taste"/>
    <property type="evidence" value="ECO:0007669"/>
    <property type="project" value="InterPro"/>
</dbReference>
<feature type="transmembrane region" description="Helical" evidence="8">
    <location>
        <begin position="162"/>
        <end position="181"/>
    </location>
</feature>
<dbReference type="GO" id="GO:0007635">
    <property type="term" value="P:chemosensory behavior"/>
    <property type="evidence" value="ECO:0007669"/>
    <property type="project" value="TreeGrafter"/>
</dbReference>
<evidence type="ECO:0000256" key="8">
    <source>
        <dbReference type="RuleBase" id="RU363108"/>
    </source>
</evidence>
<accession>A0A1I8PEG2</accession>